<dbReference type="PANTHER" id="PTHR39428:SF3">
    <property type="entry name" value="DEAZAFLAVIN-DEPENDENT NITROREDUCTASE"/>
    <property type="match status" value="1"/>
</dbReference>
<evidence type="ECO:0000313" key="3">
    <source>
        <dbReference type="EMBL" id="SMP51872.1"/>
    </source>
</evidence>
<dbReference type="RefSeq" id="WP_103728355.1">
    <property type="nucleotide sequence ID" value="NZ_FXUI01000001.1"/>
</dbReference>
<dbReference type="Gene3D" id="2.30.110.10">
    <property type="entry name" value="Electron Transport, Fmn-binding Protein, Chain A"/>
    <property type="match status" value="1"/>
</dbReference>
<organism evidence="3 4">
    <name type="scientific">Novosphingobium panipatense</name>
    <dbReference type="NCBI Taxonomy" id="428991"/>
    <lineage>
        <taxon>Bacteria</taxon>
        <taxon>Pseudomonadati</taxon>
        <taxon>Pseudomonadota</taxon>
        <taxon>Alphaproteobacteria</taxon>
        <taxon>Sphingomonadales</taxon>
        <taxon>Sphingomonadaceae</taxon>
        <taxon>Novosphingobium</taxon>
    </lineage>
</organism>
<sequence length="171" mass="19259">MSDDTSAEIRDTRKDWVVEHREMYLSSGGAEGHIMDVTAVGGRSFATHCLVKYVGRKSGKVFITPLCYADIGGEVVICASKGGADHHPAWYLNIREAKTVDFQIATQAFRATWREPEGEERDRIWAFMVACHPFYADYQKSTDRLIPLVMLKAVEPRPVFTPDEATGTRQF</sequence>
<proteinExistence type="inferred from homology"/>
<dbReference type="PANTHER" id="PTHR39428">
    <property type="entry name" value="F420H(2)-DEPENDENT QUINONE REDUCTASE RV1261C"/>
    <property type="match status" value="1"/>
</dbReference>
<dbReference type="NCBIfam" id="TIGR00026">
    <property type="entry name" value="hi_GC_TIGR00026"/>
    <property type="match status" value="1"/>
</dbReference>
<comment type="similarity">
    <text evidence="1">Belongs to the F420H(2)-dependent quinone reductase family.</text>
</comment>
<dbReference type="InterPro" id="IPR012349">
    <property type="entry name" value="Split_barrel_FMN-bd"/>
</dbReference>
<keyword evidence="4" id="KW-1185">Reference proteome</keyword>
<evidence type="ECO:0000256" key="1">
    <source>
        <dbReference type="ARBA" id="ARBA00008710"/>
    </source>
</evidence>
<dbReference type="InterPro" id="IPR004378">
    <property type="entry name" value="F420H2_quin_Rdtase"/>
</dbReference>
<reference evidence="3 4" key="1">
    <citation type="submission" date="2017-05" db="EMBL/GenBank/DDBJ databases">
        <authorList>
            <person name="Varghese N."/>
            <person name="Submissions S."/>
        </authorList>
    </citation>
    <scope>NUCLEOTIDE SEQUENCE [LARGE SCALE GENOMIC DNA]</scope>
    <source>
        <strain evidence="3 4">SM16</strain>
    </source>
</reference>
<gene>
    <name evidence="3" type="ORF">SAMN06296065_101196</name>
</gene>
<dbReference type="EMBL" id="FXUI01000001">
    <property type="protein sequence ID" value="SMP51872.1"/>
    <property type="molecule type" value="Genomic_DNA"/>
</dbReference>
<accession>A0ABY1PYR8</accession>
<evidence type="ECO:0000313" key="4">
    <source>
        <dbReference type="Proteomes" id="UP001157910"/>
    </source>
</evidence>
<name>A0ABY1PYR8_9SPHN</name>
<comment type="catalytic activity">
    <reaction evidence="2">
        <text>oxidized coenzyme F420-(gamma-L-Glu)(n) + a quinol + H(+) = reduced coenzyme F420-(gamma-L-Glu)(n) + a quinone</text>
        <dbReference type="Rhea" id="RHEA:39663"/>
        <dbReference type="Rhea" id="RHEA-COMP:12939"/>
        <dbReference type="Rhea" id="RHEA-COMP:14378"/>
        <dbReference type="ChEBI" id="CHEBI:15378"/>
        <dbReference type="ChEBI" id="CHEBI:24646"/>
        <dbReference type="ChEBI" id="CHEBI:132124"/>
        <dbReference type="ChEBI" id="CHEBI:133980"/>
        <dbReference type="ChEBI" id="CHEBI:139511"/>
    </reaction>
</comment>
<dbReference type="Pfam" id="PF04075">
    <property type="entry name" value="F420H2_quin_red"/>
    <property type="match status" value="1"/>
</dbReference>
<dbReference type="Proteomes" id="UP001157910">
    <property type="component" value="Unassembled WGS sequence"/>
</dbReference>
<comment type="caution">
    <text evidence="3">The sequence shown here is derived from an EMBL/GenBank/DDBJ whole genome shotgun (WGS) entry which is preliminary data.</text>
</comment>
<evidence type="ECO:0000256" key="2">
    <source>
        <dbReference type="ARBA" id="ARBA00049106"/>
    </source>
</evidence>
<protein>
    <submittedName>
        <fullName evidence="3">Deazaflavin-dependent oxidoreductase, nitroreductase family</fullName>
    </submittedName>
</protein>